<evidence type="ECO:0000313" key="8">
    <source>
        <dbReference type="EMBL" id="PIS09022.1"/>
    </source>
</evidence>
<dbReference type="AlphaFoldDB" id="A0A2H0W8P6"/>
<organism evidence="8 9">
    <name type="scientific">Candidatus Beckwithbacteria bacterium CG10_big_fil_rev_8_21_14_0_10_34_10</name>
    <dbReference type="NCBI Taxonomy" id="1974495"/>
    <lineage>
        <taxon>Bacteria</taxon>
        <taxon>Candidatus Beckwithiibacteriota</taxon>
    </lineage>
</organism>
<dbReference type="InterPro" id="IPR038063">
    <property type="entry name" value="Transpep_catalytic_dom"/>
</dbReference>
<dbReference type="InterPro" id="IPR005490">
    <property type="entry name" value="LD_TPept_cat_dom"/>
</dbReference>
<evidence type="ECO:0000256" key="4">
    <source>
        <dbReference type="ARBA" id="ARBA00022984"/>
    </source>
</evidence>
<dbReference type="UniPathway" id="UPA00219"/>
<evidence type="ECO:0000256" key="6">
    <source>
        <dbReference type="SAM" id="Phobius"/>
    </source>
</evidence>
<comment type="pathway">
    <text evidence="1">Cell wall biogenesis; peptidoglycan biosynthesis.</text>
</comment>
<protein>
    <recommendedName>
        <fullName evidence="7">L,D-TPase catalytic domain-containing protein</fullName>
    </recommendedName>
</protein>
<dbReference type="GO" id="GO:0071555">
    <property type="term" value="P:cell wall organization"/>
    <property type="evidence" value="ECO:0007669"/>
    <property type="project" value="UniProtKB-KW"/>
</dbReference>
<evidence type="ECO:0000256" key="2">
    <source>
        <dbReference type="ARBA" id="ARBA00022679"/>
    </source>
</evidence>
<feature type="transmembrane region" description="Helical" evidence="6">
    <location>
        <begin position="12"/>
        <end position="32"/>
    </location>
</feature>
<keyword evidence="6" id="KW-0812">Transmembrane</keyword>
<accession>A0A2H0W8P6</accession>
<sequence>MSFKLNPLKALTLFLPLLSLGGAILLVILFLFSPQVRVLKPRLSNGLFVEGEPVAYFNSKEISAPEEPFLETEFVRLARVLSATDPKAEKRIEVDLSKQRLYAFQGGSLVYNFLISSGKWGRTPTGDFR</sequence>
<dbReference type="EMBL" id="PEZT01000023">
    <property type="protein sequence ID" value="PIS09022.1"/>
    <property type="molecule type" value="Genomic_DNA"/>
</dbReference>
<dbReference type="Proteomes" id="UP000230093">
    <property type="component" value="Unassembled WGS sequence"/>
</dbReference>
<dbReference type="GO" id="GO:0008360">
    <property type="term" value="P:regulation of cell shape"/>
    <property type="evidence" value="ECO:0007669"/>
    <property type="project" value="UniProtKB-KW"/>
</dbReference>
<keyword evidence="6" id="KW-1133">Transmembrane helix</keyword>
<feature type="non-terminal residue" evidence="8">
    <location>
        <position position="129"/>
    </location>
</feature>
<gene>
    <name evidence="8" type="ORF">COT75_04020</name>
</gene>
<dbReference type="GO" id="GO:0016740">
    <property type="term" value="F:transferase activity"/>
    <property type="evidence" value="ECO:0007669"/>
    <property type="project" value="UniProtKB-KW"/>
</dbReference>
<dbReference type="SUPFAM" id="SSF141523">
    <property type="entry name" value="L,D-transpeptidase catalytic domain-like"/>
    <property type="match status" value="1"/>
</dbReference>
<keyword evidence="3" id="KW-0133">Cell shape</keyword>
<dbReference type="CDD" id="cd16913">
    <property type="entry name" value="YkuD_like"/>
    <property type="match status" value="1"/>
</dbReference>
<comment type="caution">
    <text evidence="8">The sequence shown here is derived from an EMBL/GenBank/DDBJ whole genome shotgun (WGS) entry which is preliminary data.</text>
</comment>
<evidence type="ECO:0000256" key="1">
    <source>
        <dbReference type="ARBA" id="ARBA00004752"/>
    </source>
</evidence>
<evidence type="ECO:0000259" key="7">
    <source>
        <dbReference type="Pfam" id="PF03734"/>
    </source>
</evidence>
<name>A0A2H0W8P6_9BACT</name>
<evidence type="ECO:0000313" key="9">
    <source>
        <dbReference type="Proteomes" id="UP000230093"/>
    </source>
</evidence>
<keyword evidence="6" id="KW-0472">Membrane</keyword>
<feature type="domain" description="L,D-TPase catalytic" evidence="7">
    <location>
        <begin position="90"/>
        <end position="129"/>
    </location>
</feature>
<dbReference type="Gene3D" id="2.40.440.10">
    <property type="entry name" value="L,D-transpeptidase catalytic domain-like"/>
    <property type="match status" value="1"/>
</dbReference>
<dbReference type="GO" id="GO:0009252">
    <property type="term" value="P:peptidoglycan biosynthetic process"/>
    <property type="evidence" value="ECO:0007669"/>
    <property type="project" value="UniProtKB-UniPathway"/>
</dbReference>
<proteinExistence type="predicted"/>
<reference evidence="9" key="1">
    <citation type="submission" date="2017-09" db="EMBL/GenBank/DDBJ databases">
        <title>Depth-based differentiation of microbial function through sediment-hosted aquifers and enrichment of novel symbionts in the deep terrestrial subsurface.</title>
        <authorList>
            <person name="Probst A.J."/>
            <person name="Ladd B."/>
            <person name="Jarett J.K."/>
            <person name="Geller-Mcgrath D.E."/>
            <person name="Sieber C.M.K."/>
            <person name="Emerson J.B."/>
            <person name="Anantharaman K."/>
            <person name="Thomas B.C."/>
            <person name="Malmstrom R."/>
            <person name="Stieglmeier M."/>
            <person name="Klingl A."/>
            <person name="Woyke T."/>
            <person name="Ryan C.M."/>
            <person name="Banfield J.F."/>
        </authorList>
    </citation>
    <scope>NUCLEOTIDE SEQUENCE [LARGE SCALE GENOMIC DNA]</scope>
</reference>
<keyword evidence="4" id="KW-0573">Peptidoglycan synthesis</keyword>
<evidence type="ECO:0000256" key="5">
    <source>
        <dbReference type="ARBA" id="ARBA00023316"/>
    </source>
</evidence>
<keyword evidence="5" id="KW-0961">Cell wall biogenesis/degradation</keyword>
<dbReference type="Pfam" id="PF03734">
    <property type="entry name" value="YkuD"/>
    <property type="match status" value="1"/>
</dbReference>
<keyword evidence="2" id="KW-0808">Transferase</keyword>
<evidence type="ECO:0000256" key="3">
    <source>
        <dbReference type="ARBA" id="ARBA00022960"/>
    </source>
</evidence>